<dbReference type="InterPro" id="IPR029057">
    <property type="entry name" value="PRTase-like"/>
</dbReference>
<dbReference type="STRING" id="1798471.A3A21_00750"/>
<accession>A0A1F6C035</accession>
<dbReference type="SUPFAM" id="SSF53271">
    <property type="entry name" value="PRTase-like"/>
    <property type="match status" value="1"/>
</dbReference>
<comment type="caution">
    <text evidence="3">The sequence shown here is derived from an EMBL/GenBank/DDBJ whole genome shotgun (WGS) entry which is preliminary data.</text>
</comment>
<evidence type="ECO:0000259" key="2">
    <source>
        <dbReference type="Pfam" id="PF00156"/>
    </source>
</evidence>
<evidence type="ECO:0000313" key="3">
    <source>
        <dbReference type="EMBL" id="OGG42438.1"/>
    </source>
</evidence>
<sequence>MKTNLRLIKDWALDCLFPPVCFSCKTYLNTKKEKNLSVCEICVASIKVHFSLFCSACNSRLPANYQLKNLQTYKSPCHPKELFALAPCGTYENKPVRELIHALKYREIRQAIHPITELLIKPYIQKTFVNSSIRLFETNSPAPWERSDSTGLFADIVLVPLPLAPKKERKRGFNQAELIARALQNELARRSDVPNITASRKSPAQGGKDIRPPYIETNILRRARHTDPQAEQKTKEAREENVKNCFTATSSVLSTFNLQLTTFIIVDDVFTSGATMREAARTLKQAGAKHIIAFVLA</sequence>
<dbReference type="InterPro" id="IPR000836">
    <property type="entry name" value="PRTase_dom"/>
</dbReference>
<feature type="non-terminal residue" evidence="3">
    <location>
        <position position="297"/>
    </location>
</feature>
<dbReference type="InterPro" id="IPR051910">
    <property type="entry name" value="ComF/GntX_DNA_util-trans"/>
</dbReference>
<gene>
    <name evidence="3" type="ORF">A3A21_00750</name>
</gene>
<dbReference type="PANTHER" id="PTHR47505">
    <property type="entry name" value="DNA UTILIZATION PROTEIN YHGH"/>
    <property type="match status" value="1"/>
</dbReference>
<dbReference type="Pfam" id="PF00156">
    <property type="entry name" value="Pribosyltran"/>
    <property type="match status" value="1"/>
</dbReference>
<dbReference type="Proteomes" id="UP000176996">
    <property type="component" value="Unassembled WGS sequence"/>
</dbReference>
<dbReference type="EMBL" id="MFKK01000003">
    <property type="protein sequence ID" value="OGG42438.1"/>
    <property type="molecule type" value="Genomic_DNA"/>
</dbReference>
<dbReference type="PANTHER" id="PTHR47505:SF1">
    <property type="entry name" value="DNA UTILIZATION PROTEIN YHGH"/>
    <property type="match status" value="1"/>
</dbReference>
<dbReference type="CDD" id="cd06223">
    <property type="entry name" value="PRTases_typeI"/>
    <property type="match status" value="1"/>
</dbReference>
<name>A0A1F6C035_9BACT</name>
<protein>
    <recommendedName>
        <fullName evidence="2">Phosphoribosyltransferase domain-containing protein</fullName>
    </recommendedName>
</protein>
<feature type="domain" description="Phosphoribosyltransferase" evidence="2">
    <location>
        <begin position="215"/>
        <end position="296"/>
    </location>
</feature>
<evidence type="ECO:0000256" key="1">
    <source>
        <dbReference type="ARBA" id="ARBA00008007"/>
    </source>
</evidence>
<organism evidence="3 4">
    <name type="scientific">Candidatus Jorgensenbacteria bacterium RIFCSPLOWO2_01_FULL_45_25b</name>
    <dbReference type="NCBI Taxonomy" id="1798471"/>
    <lineage>
        <taxon>Bacteria</taxon>
        <taxon>Candidatus Joergenseniibacteriota</taxon>
    </lineage>
</organism>
<comment type="similarity">
    <text evidence="1">Belongs to the ComF/GntX family.</text>
</comment>
<dbReference type="AlphaFoldDB" id="A0A1F6C035"/>
<evidence type="ECO:0000313" key="4">
    <source>
        <dbReference type="Proteomes" id="UP000176996"/>
    </source>
</evidence>
<reference evidence="3 4" key="1">
    <citation type="journal article" date="2016" name="Nat. Commun.">
        <title>Thousands of microbial genomes shed light on interconnected biogeochemical processes in an aquifer system.</title>
        <authorList>
            <person name="Anantharaman K."/>
            <person name="Brown C.T."/>
            <person name="Hug L.A."/>
            <person name="Sharon I."/>
            <person name="Castelle C.J."/>
            <person name="Probst A.J."/>
            <person name="Thomas B.C."/>
            <person name="Singh A."/>
            <person name="Wilkins M.J."/>
            <person name="Karaoz U."/>
            <person name="Brodie E.L."/>
            <person name="Williams K.H."/>
            <person name="Hubbard S.S."/>
            <person name="Banfield J.F."/>
        </authorList>
    </citation>
    <scope>NUCLEOTIDE SEQUENCE [LARGE SCALE GENOMIC DNA]</scope>
</reference>
<proteinExistence type="inferred from homology"/>
<dbReference type="Gene3D" id="3.40.50.2020">
    <property type="match status" value="1"/>
</dbReference>